<dbReference type="EMBL" id="JAPZBR010000008">
    <property type="protein sequence ID" value="KAJ5342885.1"/>
    <property type="molecule type" value="Genomic_DNA"/>
</dbReference>
<evidence type="ECO:0000313" key="1">
    <source>
        <dbReference type="EMBL" id="KAJ5342885.1"/>
    </source>
</evidence>
<organism evidence="1 2">
    <name type="scientific">Penicillium brevicompactum</name>
    <dbReference type="NCBI Taxonomy" id="5074"/>
    <lineage>
        <taxon>Eukaryota</taxon>
        <taxon>Fungi</taxon>
        <taxon>Dikarya</taxon>
        <taxon>Ascomycota</taxon>
        <taxon>Pezizomycotina</taxon>
        <taxon>Eurotiomycetes</taxon>
        <taxon>Eurotiomycetidae</taxon>
        <taxon>Eurotiales</taxon>
        <taxon>Aspergillaceae</taxon>
        <taxon>Penicillium</taxon>
    </lineage>
</organism>
<gene>
    <name evidence="1" type="ORF">N7541_012009</name>
</gene>
<sequence>MDVISGSFHLFGDFWLDGNPEDSLGDDELHELFRYMPHIEQLDHSWKSRAGARWDLEAAFKGFSDIETAMWKHMGSERPAKYLLPPSGSIGSPIACHLFNPTFYVEDVDLRVTDDPTSPTLQLVHESGFSSNNCFIFDQICRRESSWDLRYFWTEENYRPHRDFVSAVRQNMSAIVEICWGQDVWKEMERAVGSRLIRLPLWGIFEPVRLHLELAEDHRSLKRFIIQVDHPQFFVRSGLARLGPEARTRLGEVQDLGLTIATWLAGTGTRSQLKYFRTNQPLSKNCRISRRGEAISKSNVEVARKTLTALYPERGRQLELQKNIEKGALRDIETFLQDLTHSRPRPMVTHSRVEISEDAECSRYSERSGKITTVVATFEQLRQEISSGGTIRCSNIDSEGFENIEREYVTWETLPRGLARWLQAQEGLRINGEPIRLEQKSTC</sequence>
<accession>A0A9W9QRY2</accession>
<evidence type="ECO:0000313" key="2">
    <source>
        <dbReference type="Proteomes" id="UP001148299"/>
    </source>
</evidence>
<reference evidence="1" key="1">
    <citation type="submission" date="2022-12" db="EMBL/GenBank/DDBJ databases">
        <authorList>
            <person name="Petersen C."/>
        </authorList>
    </citation>
    <scope>NUCLEOTIDE SEQUENCE</scope>
    <source>
        <strain evidence="1">IBT 35675</strain>
    </source>
</reference>
<comment type="caution">
    <text evidence="1">The sequence shown here is derived from an EMBL/GenBank/DDBJ whole genome shotgun (WGS) entry which is preliminary data.</text>
</comment>
<proteinExistence type="predicted"/>
<protein>
    <submittedName>
        <fullName evidence="1">Uncharacterized protein</fullName>
    </submittedName>
</protein>
<keyword evidence="2" id="KW-1185">Reference proteome</keyword>
<dbReference type="AlphaFoldDB" id="A0A9W9QRY2"/>
<dbReference type="Proteomes" id="UP001148299">
    <property type="component" value="Unassembled WGS sequence"/>
</dbReference>
<reference evidence="1" key="2">
    <citation type="journal article" date="2023" name="IMA Fungus">
        <title>Comparative genomic study of the Penicillium genus elucidates a diverse pangenome and 15 lateral gene transfer events.</title>
        <authorList>
            <person name="Petersen C."/>
            <person name="Sorensen T."/>
            <person name="Nielsen M.R."/>
            <person name="Sondergaard T.E."/>
            <person name="Sorensen J.L."/>
            <person name="Fitzpatrick D.A."/>
            <person name="Frisvad J.C."/>
            <person name="Nielsen K.L."/>
        </authorList>
    </citation>
    <scope>NUCLEOTIDE SEQUENCE</scope>
    <source>
        <strain evidence="1">IBT 35675</strain>
    </source>
</reference>
<name>A0A9W9QRY2_PENBR</name>